<dbReference type="KEGG" id="pwn:QNH46_11470"/>
<gene>
    <name evidence="1" type="ORF">QNH46_11470</name>
</gene>
<evidence type="ECO:0000313" key="2">
    <source>
        <dbReference type="Proteomes" id="UP001177943"/>
    </source>
</evidence>
<dbReference type="Proteomes" id="UP001177943">
    <property type="component" value="Chromosome"/>
</dbReference>
<protein>
    <submittedName>
        <fullName evidence="1">Uncharacterized protein</fullName>
    </submittedName>
</protein>
<dbReference type="RefSeq" id="WP_283928188.1">
    <property type="nucleotide sequence ID" value="NZ_CP126084.1"/>
</dbReference>
<name>A0AA95IEH1_9BACL</name>
<accession>A0AA95IEH1</accession>
<sequence>MNTESGPAIAHTKLNNFEEEEGLGTILIDVIDLKLPILEGATKQNLQHVAAHMTETAPLDYLRSAG</sequence>
<dbReference type="EMBL" id="CP126084">
    <property type="protein sequence ID" value="WHX51213.1"/>
    <property type="molecule type" value="Genomic_DNA"/>
</dbReference>
<proteinExistence type="predicted"/>
<evidence type="ECO:0000313" key="1">
    <source>
        <dbReference type="EMBL" id="WHX51213.1"/>
    </source>
</evidence>
<dbReference type="InterPro" id="IPR023365">
    <property type="entry name" value="Sortase_dom-sf"/>
</dbReference>
<dbReference type="Gene3D" id="2.40.260.10">
    <property type="entry name" value="Sortase"/>
    <property type="match status" value="1"/>
</dbReference>
<organism evidence="1 2">
    <name type="scientific">Paenibacillus woosongensis</name>
    <dbReference type="NCBI Taxonomy" id="307580"/>
    <lineage>
        <taxon>Bacteria</taxon>
        <taxon>Bacillati</taxon>
        <taxon>Bacillota</taxon>
        <taxon>Bacilli</taxon>
        <taxon>Bacillales</taxon>
        <taxon>Paenibacillaceae</taxon>
        <taxon>Paenibacillus</taxon>
    </lineage>
</organism>
<dbReference type="AlphaFoldDB" id="A0AA95IEH1"/>
<reference evidence="1" key="1">
    <citation type="submission" date="2023-05" db="EMBL/GenBank/DDBJ databases">
        <title>Comparative genomics of Bacillaceae isolates and their secondary metabolite potential.</title>
        <authorList>
            <person name="Song L."/>
            <person name="Nielsen L.J."/>
            <person name="Mohite O."/>
            <person name="Xu X."/>
            <person name="Weber T."/>
            <person name="Kovacs A.T."/>
        </authorList>
    </citation>
    <scope>NUCLEOTIDE SEQUENCE</scope>
    <source>
        <strain evidence="1">B2_4</strain>
    </source>
</reference>